<name>A7IXW6_PBCVN</name>
<gene>
    <name evidence="1" type="primary">B791R</name>
    <name evidence="1" type="ORF">NY2A_B791R</name>
</gene>
<sequence length="69" mass="7856">MSSTIISSLNTLTSNCMKQWFNVVRQSLSTFFLKLGTLSPVSSTPGDYMNVNHSYIDFDYDNYDEALVF</sequence>
<protein>
    <submittedName>
        <fullName evidence="1">Uncharacterized protein B791R</fullName>
    </submittedName>
</protein>
<evidence type="ECO:0000313" key="1">
    <source>
        <dbReference type="EMBL" id="ABT15190.1"/>
    </source>
</evidence>
<dbReference type="RefSeq" id="YP_001497987.1">
    <property type="nucleotide sequence ID" value="NC_009898.1"/>
</dbReference>
<dbReference type="Proteomes" id="UP000202419">
    <property type="component" value="Segment"/>
</dbReference>
<organismHost>
    <name type="scientific">Chlorella</name>
    <dbReference type="NCBI Taxonomy" id="3071"/>
</organismHost>
<reference evidence="1 2" key="1">
    <citation type="journal article" date="2007" name="Virology">
        <title>Sequence and annotation of the 369-kb NY-2A and the 345-kb AR158 viruses that infect Chlorella NC64A.</title>
        <authorList>
            <person name="Fitzgerald L.A."/>
            <person name="Graves M.V."/>
            <person name="Li X."/>
            <person name="Feldblyum T."/>
            <person name="Nierman W.C."/>
            <person name="Van Etten J.L."/>
        </authorList>
    </citation>
    <scope>NUCLEOTIDE SEQUENCE [LARGE SCALE GENOMIC DNA]</scope>
    <source>
        <strain evidence="1 2">NY-2A</strain>
    </source>
</reference>
<dbReference type="OrthoDB" id="36818at10239"/>
<organism evidence="1 2">
    <name type="scientific">Paramecium bursaria Chlorella virus NY2A</name>
    <name type="common">PBCV-NY2A</name>
    <dbReference type="NCBI Taxonomy" id="46021"/>
    <lineage>
        <taxon>Viruses</taxon>
        <taxon>Varidnaviria</taxon>
        <taxon>Bamfordvirae</taxon>
        <taxon>Nucleocytoviricota</taxon>
        <taxon>Megaviricetes</taxon>
        <taxon>Algavirales</taxon>
        <taxon>Phycodnaviridae</taxon>
        <taxon>Chlorovirus</taxon>
        <taxon>Chlorovirus americanus</taxon>
    </lineage>
</organism>
<proteinExistence type="predicted"/>
<accession>A7IXW6</accession>
<dbReference type="EMBL" id="DQ491002">
    <property type="protein sequence ID" value="ABT15190.1"/>
    <property type="molecule type" value="Genomic_DNA"/>
</dbReference>
<evidence type="ECO:0000313" key="2">
    <source>
        <dbReference type="Proteomes" id="UP000202419"/>
    </source>
</evidence>
<dbReference type="GeneID" id="5659208"/>
<keyword evidence="2" id="KW-1185">Reference proteome</keyword>
<dbReference type="KEGG" id="vg:5659208"/>